<evidence type="ECO:0000313" key="2">
    <source>
        <dbReference type="Proteomes" id="UP000050795"/>
    </source>
</evidence>
<reference evidence="2" key="1">
    <citation type="submission" date="2022-06" db="EMBL/GenBank/DDBJ databases">
        <authorList>
            <person name="Berger JAMES D."/>
            <person name="Berger JAMES D."/>
        </authorList>
    </citation>
    <scope>NUCLEOTIDE SEQUENCE [LARGE SCALE GENOMIC DNA]</scope>
</reference>
<keyword evidence="2" id="KW-1185">Reference proteome</keyword>
<sequence>MRSPISGLIAEAIMHRLELIALPIIKPKVCVRYIDDTFVIIKRNDLEYTHKLINKNFEDIRFTKESDMKIPFFLDVLIRGTNTENLETQVYRKTTHTDQIINYSSNNPITHNRNCVQTLFKRVQTHCSTPVLKRMEETHLLTSCLQKEWIFTQFHQKVFKIESQHQQETIIKDNKEIHSTM</sequence>
<protein>
    <recommendedName>
        <fullName evidence="1">Helix-turn-helix domain-containing protein</fullName>
    </recommendedName>
</protein>
<name>A0AA85JZC3_TRIRE</name>
<dbReference type="PANTHER" id="PTHR21301:SF10">
    <property type="entry name" value="REVERSE TRANSCRIPTASE DOMAIN-CONTAINING PROTEIN"/>
    <property type="match status" value="1"/>
</dbReference>
<dbReference type="Proteomes" id="UP000050795">
    <property type="component" value="Unassembled WGS sequence"/>
</dbReference>
<dbReference type="WBParaSite" id="TREG1_51160.1">
    <property type="protein sequence ID" value="TREG1_51160.1"/>
    <property type="gene ID" value="TREG1_51160"/>
</dbReference>
<dbReference type="PANTHER" id="PTHR21301">
    <property type="entry name" value="REVERSE TRANSCRIPTASE"/>
    <property type="match status" value="1"/>
</dbReference>
<dbReference type="AlphaFoldDB" id="A0AA85JZC3"/>
<evidence type="ECO:0000313" key="3">
    <source>
        <dbReference type="WBParaSite" id="TREG1_51160.1"/>
    </source>
</evidence>
<proteinExistence type="predicted"/>
<evidence type="ECO:0000259" key="1">
    <source>
        <dbReference type="Pfam" id="PF26215"/>
    </source>
</evidence>
<organism evidence="2 3">
    <name type="scientific">Trichobilharzia regenti</name>
    <name type="common">Nasal bird schistosome</name>
    <dbReference type="NCBI Taxonomy" id="157069"/>
    <lineage>
        <taxon>Eukaryota</taxon>
        <taxon>Metazoa</taxon>
        <taxon>Spiralia</taxon>
        <taxon>Lophotrochozoa</taxon>
        <taxon>Platyhelminthes</taxon>
        <taxon>Trematoda</taxon>
        <taxon>Digenea</taxon>
        <taxon>Strigeidida</taxon>
        <taxon>Schistosomatoidea</taxon>
        <taxon>Schistosomatidae</taxon>
        <taxon>Trichobilharzia</taxon>
    </lineage>
</organism>
<feature type="domain" description="Helix-turn-helix" evidence="1">
    <location>
        <begin position="99"/>
        <end position="145"/>
    </location>
</feature>
<dbReference type="Pfam" id="PF26215">
    <property type="entry name" value="HTH_animal"/>
    <property type="match status" value="1"/>
</dbReference>
<accession>A0AA85JZC3</accession>
<dbReference type="InterPro" id="IPR058912">
    <property type="entry name" value="HTH_animal"/>
</dbReference>
<reference evidence="3" key="2">
    <citation type="submission" date="2023-11" db="UniProtKB">
        <authorList>
            <consortium name="WormBaseParasite"/>
        </authorList>
    </citation>
    <scope>IDENTIFICATION</scope>
</reference>